<protein>
    <submittedName>
        <fullName evidence="9">39S ribosomal protein L41, mitochondrial</fullName>
    </submittedName>
</protein>
<dbReference type="AlphaFoldDB" id="A0A3Q0J4S0"/>
<dbReference type="PANTHER" id="PTHR21338">
    <property type="entry name" value="MITOCHONDRIAL RIBOSOMAL PROTEIN L41"/>
    <property type="match status" value="1"/>
</dbReference>
<dbReference type="PaxDb" id="121845-A0A3Q0J4S0"/>
<dbReference type="STRING" id="121845.A0A3Q0J4S0"/>
<evidence type="ECO:0000313" key="8">
    <source>
        <dbReference type="Proteomes" id="UP000079169"/>
    </source>
</evidence>
<evidence type="ECO:0000256" key="7">
    <source>
        <dbReference type="SAM" id="MobiDB-lite"/>
    </source>
</evidence>
<dbReference type="OrthoDB" id="408933at2759"/>
<dbReference type="GO" id="GO:0005762">
    <property type="term" value="C:mitochondrial large ribosomal subunit"/>
    <property type="evidence" value="ECO:0007669"/>
    <property type="project" value="InterPro"/>
</dbReference>
<feature type="region of interest" description="Disordered" evidence="7">
    <location>
        <begin position="126"/>
        <end position="158"/>
    </location>
</feature>
<dbReference type="Pfam" id="PF09809">
    <property type="entry name" value="MRP-L27"/>
    <property type="match status" value="1"/>
</dbReference>
<keyword evidence="8" id="KW-1185">Reference proteome</keyword>
<dbReference type="RefSeq" id="XP_026681710.1">
    <property type="nucleotide sequence ID" value="XM_026825909.1"/>
</dbReference>
<dbReference type="KEGG" id="dci:103512437"/>
<evidence type="ECO:0000256" key="1">
    <source>
        <dbReference type="ARBA" id="ARBA00004173"/>
    </source>
</evidence>
<dbReference type="PANTHER" id="PTHR21338:SF0">
    <property type="entry name" value="LARGE RIBOSOMAL SUBUNIT PROTEIN ML41"/>
    <property type="match status" value="1"/>
</dbReference>
<evidence type="ECO:0000313" key="9">
    <source>
        <dbReference type="RefSeq" id="XP_026681710.1"/>
    </source>
</evidence>
<keyword evidence="5" id="KW-0496">Mitochondrion</keyword>
<keyword evidence="6" id="KW-0687">Ribonucleoprotein</keyword>
<sequence length="177" mass="20421">MSLKICQFVSQSGRSFSTSSASYGKKNFRKFNWINRGTQQHREEQKLNPDPRFTPTYGVRKVLQTSDGRPVVETIPELIVPNLEGFNLKPYVSYRTNEIQTPEFTAKDLFIEVYAEKINKDFEANKLDEDGNPLQPSDNELLTPEEAEKRARKTGSDLFDQEVDVGDRTQITKDYYL</sequence>
<comment type="similarity">
    <text evidence="2">Belongs to the mitochondrion-specific ribosomal protein mL41 family.</text>
</comment>
<accession>A0A3Q0J4S0</accession>
<dbReference type="InterPro" id="IPR019189">
    <property type="entry name" value="Ribosomal_mL41"/>
</dbReference>
<organism evidence="8 9">
    <name type="scientific">Diaphorina citri</name>
    <name type="common">Asian citrus psyllid</name>
    <dbReference type="NCBI Taxonomy" id="121845"/>
    <lineage>
        <taxon>Eukaryota</taxon>
        <taxon>Metazoa</taxon>
        <taxon>Ecdysozoa</taxon>
        <taxon>Arthropoda</taxon>
        <taxon>Hexapoda</taxon>
        <taxon>Insecta</taxon>
        <taxon>Pterygota</taxon>
        <taxon>Neoptera</taxon>
        <taxon>Paraneoptera</taxon>
        <taxon>Hemiptera</taxon>
        <taxon>Sternorrhyncha</taxon>
        <taxon>Psylloidea</taxon>
        <taxon>Psyllidae</taxon>
        <taxon>Diaphorininae</taxon>
        <taxon>Diaphorina</taxon>
    </lineage>
</organism>
<evidence type="ECO:0000256" key="6">
    <source>
        <dbReference type="ARBA" id="ARBA00023274"/>
    </source>
</evidence>
<keyword evidence="4 9" id="KW-0689">Ribosomal protein</keyword>
<gene>
    <name evidence="9" type="primary">LOC103512437</name>
</gene>
<evidence type="ECO:0000256" key="5">
    <source>
        <dbReference type="ARBA" id="ARBA00023128"/>
    </source>
</evidence>
<comment type="subcellular location">
    <subcellularLocation>
        <location evidence="1">Mitochondrion</location>
    </subcellularLocation>
</comment>
<name>A0A3Q0J4S0_DIACI</name>
<dbReference type="Proteomes" id="UP000079169">
    <property type="component" value="Unplaced"/>
</dbReference>
<dbReference type="GO" id="GO:0006412">
    <property type="term" value="P:translation"/>
    <property type="evidence" value="ECO:0007669"/>
    <property type="project" value="TreeGrafter"/>
</dbReference>
<dbReference type="GeneID" id="103512437"/>
<dbReference type="GO" id="GO:0003735">
    <property type="term" value="F:structural constituent of ribosome"/>
    <property type="evidence" value="ECO:0007669"/>
    <property type="project" value="InterPro"/>
</dbReference>
<dbReference type="CTD" id="64975"/>
<proteinExistence type="inferred from homology"/>
<reference evidence="9" key="1">
    <citation type="submission" date="2025-08" db="UniProtKB">
        <authorList>
            <consortium name="RefSeq"/>
        </authorList>
    </citation>
    <scope>IDENTIFICATION</scope>
</reference>
<evidence type="ECO:0000256" key="3">
    <source>
        <dbReference type="ARBA" id="ARBA00022946"/>
    </source>
</evidence>
<keyword evidence="3" id="KW-0809">Transit peptide</keyword>
<evidence type="ECO:0000256" key="2">
    <source>
        <dbReference type="ARBA" id="ARBA00010152"/>
    </source>
</evidence>
<evidence type="ECO:0000256" key="4">
    <source>
        <dbReference type="ARBA" id="ARBA00022980"/>
    </source>
</evidence>